<name>A0AAE0TTN7_9PEZI</name>
<accession>A0AAE0TTN7</accession>
<dbReference type="PANTHER" id="PTHR14398">
    <property type="entry name" value="RNA RECOGNITION RRM/RNP DOMAIN"/>
    <property type="match status" value="1"/>
</dbReference>
<evidence type="ECO:0000256" key="5">
    <source>
        <dbReference type="ARBA" id="ARBA00043866"/>
    </source>
</evidence>
<feature type="compositionally biased region" description="Acidic residues" evidence="8">
    <location>
        <begin position="848"/>
        <end position="858"/>
    </location>
</feature>
<feature type="region of interest" description="Disordered" evidence="8">
    <location>
        <begin position="335"/>
        <end position="369"/>
    </location>
</feature>
<proteinExistence type="predicted"/>
<dbReference type="CDD" id="cd22249">
    <property type="entry name" value="UDM1_RNF168_RNF169-like"/>
    <property type="match status" value="1"/>
</dbReference>
<dbReference type="SMART" id="SM00360">
    <property type="entry name" value="RRM"/>
    <property type="match status" value="1"/>
</dbReference>
<dbReference type="InterPro" id="IPR045137">
    <property type="entry name" value="RBM26/27"/>
</dbReference>
<evidence type="ECO:0008006" key="13">
    <source>
        <dbReference type="Google" id="ProtNLM"/>
    </source>
</evidence>
<dbReference type="InterPro" id="IPR000504">
    <property type="entry name" value="RRM_dom"/>
</dbReference>
<sequence>MNNKKKMLFPEEHAGDLKKWIVKRLENTSDADADVLADYVLALLRHDGNSDKVRKLCEDEIPDFLKEDSTVFVNDVFNAIASQSYLPGAPPRPVKQAAIQAPHQPLPAGNLSYDDYPMPQALQPQPLNGSRKRGYNEWGGDAEASNSRDGRFQEGRQFKQARRGRGNGMGGRGGRMGDENAFTKSFGSPPAAGAGAGAGAGAPVPAFPQAGYLPPPPVGGGNFDPAAAHFSPNAAIEMLFGIRPMSLSGNPGVPDFSSQARGAGQQSRRRPRCRDYDSKGYCARGSTCNFEHGDESLYAHPPLLRFGAQSAQPPPVEEYDPTNALIASMLSATGPVQRYQPPTPDEGHQARRKTGRQPKGRRKAPFSADGPVFDRTKSTIVVENIPEENFTEEQVREYFSQFGNILEVSMQAYKRLALVKFDTWASANAAWKSPKSVFDNRFVKIFWHKEDAASQATSLAPNSGAGDSPKKAGSQAGNSVAGAGSPGPPAEIDMEEVLRRQEEAQKIHNEKAKKLQEVERQRQELEKLQQRLLARQREEKARLEAKLAKKARSGDGAGSGVKSENNDDEKAPKPTSQTEALRAQLALLEAEAKQLGLDPDDMGELGEVMENSTWNNSRGGAFARGRGGYSPARGYAPRGFRGGAAFRGGRGNHHAAYAAYSLDNRPKKVTLTGMDFTVSEKDETLRQYLFGVGEFTDIQSSPDSTEITFKDRKTAEKFFAGVASTREIPGLDGQVELSWSGIGFNGSTGSASIPGTPGANSGAPRSSTSAVRSAFFSGNQGSLSGVVKTQQHAGGNNNNHDNNLAKLENQEDQDNRHIRATSGSDKDVTFVLERQPDHSDEDMHAEMDYEVADDNQWE</sequence>
<evidence type="ECO:0000256" key="4">
    <source>
        <dbReference type="ARBA" id="ARBA00022884"/>
    </source>
</evidence>
<dbReference type="Pfam" id="PF00076">
    <property type="entry name" value="RRM_1"/>
    <property type="match status" value="1"/>
</dbReference>
<dbReference type="FunFam" id="1.20.1390.10:FF:000007">
    <property type="entry name" value="CCCH zinc finger and RRM domain protein"/>
    <property type="match status" value="1"/>
</dbReference>
<reference evidence="11" key="2">
    <citation type="submission" date="2023-06" db="EMBL/GenBank/DDBJ databases">
        <authorList>
            <consortium name="Lawrence Berkeley National Laboratory"/>
            <person name="Haridas S."/>
            <person name="Hensen N."/>
            <person name="Bonometti L."/>
            <person name="Westerberg I."/>
            <person name="Brannstrom I.O."/>
            <person name="Guillou S."/>
            <person name="Cros-Aarteil S."/>
            <person name="Calhoun S."/>
            <person name="Kuo A."/>
            <person name="Mondo S."/>
            <person name="Pangilinan J."/>
            <person name="Riley R."/>
            <person name="Labutti K."/>
            <person name="Andreopoulos B."/>
            <person name="Lipzen A."/>
            <person name="Chen C."/>
            <person name="Yanf M."/>
            <person name="Daum C."/>
            <person name="Ng V."/>
            <person name="Clum A."/>
            <person name="Steindorff A."/>
            <person name="Ohm R."/>
            <person name="Martin F."/>
            <person name="Silar P."/>
            <person name="Natvig D."/>
            <person name="Lalanne C."/>
            <person name="Gautier V."/>
            <person name="Ament-Velasquez S.L."/>
            <person name="Kruys A."/>
            <person name="Hutchinson M.I."/>
            <person name="Powell A.J."/>
            <person name="Barry K."/>
            <person name="Miller A.N."/>
            <person name="Grigoriev I.V."/>
            <person name="Debuchy R."/>
            <person name="Gladieux P."/>
            <person name="Thoren M.H."/>
            <person name="Johannesson H."/>
        </authorList>
    </citation>
    <scope>NUCLEOTIDE SEQUENCE</scope>
    <source>
        <strain evidence="11">CBS 958.72</strain>
    </source>
</reference>
<evidence type="ECO:0000256" key="1">
    <source>
        <dbReference type="ARBA" id="ARBA00022723"/>
    </source>
</evidence>
<feature type="region of interest" description="Disordered" evidence="8">
    <location>
        <begin position="748"/>
        <end position="771"/>
    </location>
</feature>
<dbReference type="Pfam" id="PF01480">
    <property type="entry name" value="PWI"/>
    <property type="match status" value="1"/>
</dbReference>
<dbReference type="EMBL" id="JAULSN010000002">
    <property type="protein sequence ID" value="KAK3379958.1"/>
    <property type="molecule type" value="Genomic_DNA"/>
</dbReference>
<keyword evidence="2 7" id="KW-0863">Zinc-finger</keyword>
<dbReference type="InterPro" id="IPR002483">
    <property type="entry name" value="PWI_dom"/>
</dbReference>
<dbReference type="Gene3D" id="3.30.70.330">
    <property type="match status" value="1"/>
</dbReference>
<dbReference type="Gene3D" id="1.20.1390.10">
    <property type="entry name" value="PWI domain"/>
    <property type="match status" value="1"/>
</dbReference>
<evidence type="ECO:0000259" key="9">
    <source>
        <dbReference type="PROSITE" id="PS50102"/>
    </source>
</evidence>
<feature type="zinc finger region" description="C3H1-type" evidence="7">
    <location>
        <begin position="267"/>
        <end position="295"/>
    </location>
</feature>
<comment type="caution">
    <text evidence="11">The sequence shown here is derived from an EMBL/GenBank/DDBJ whole genome shotgun (WGS) entry which is preliminary data.</text>
</comment>
<feature type="compositionally biased region" description="Low complexity" evidence="8">
    <location>
        <begin position="257"/>
        <end position="266"/>
    </location>
</feature>
<keyword evidence="12" id="KW-1185">Reference proteome</keyword>
<feature type="compositionally biased region" description="Basic and acidic residues" evidence="8">
    <location>
        <begin position="824"/>
        <end position="847"/>
    </location>
</feature>
<dbReference type="CDD" id="cd12257">
    <property type="entry name" value="RRM1_RBM26_like"/>
    <property type="match status" value="1"/>
</dbReference>
<dbReference type="AlphaFoldDB" id="A0AAE0TTN7"/>
<feature type="region of interest" description="Disordered" evidence="8">
    <location>
        <begin position="252"/>
        <end position="276"/>
    </location>
</feature>
<evidence type="ECO:0000256" key="6">
    <source>
        <dbReference type="PROSITE-ProRule" id="PRU00176"/>
    </source>
</evidence>
<dbReference type="InterPro" id="IPR000571">
    <property type="entry name" value="Znf_CCCH"/>
</dbReference>
<reference evidence="11" key="1">
    <citation type="journal article" date="2023" name="Mol. Phylogenet. Evol.">
        <title>Genome-scale phylogeny and comparative genomics of the fungal order Sordariales.</title>
        <authorList>
            <person name="Hensen N."/>
            <person name="Bonometti L."/>
            <person name="Westerberg I."/>
            <person name="Brannstrom I.O."/>
            <person name="Guillou S."/>
            <person name="Cros-Aarteil S."/>
            <person name="Calhoun S."/>
            <person name="Haridas S."/>
            <person name="Kuo A."/>
            <person name="Mondo S."/>
            <person name="Pangilinan J."/>
            <person name="Riley R."/>
            <person name="LaButti K."/>
            <person name="Andreopoulos B."/>
            <person name="Lipzen A."/>
            <person name="Chen C."/>
            <person name="Yan M."/>
            <person name="Daum C."/>
            <person name="Ng V."/>
            <person name="Clum A."/>
            <person name="Steindorff A."/>
            <person name="Ohm R.A."/>
            <person name="Martin F."/>
            <person name="Silar P."/>
            <person name="Natvig D.O."/>
            <person name="Lalanne C."/>
            <person name="Gautier V."/>
            <person name="Ament-Velasquez S.L."/>
            <person name="Kruys A."/>
            <person name="Hutchinson M.I."/>
            <person name="Powell A.J."/>
            <person name="Barry K."/>
            <person name="Miller A.N."/>
            <person name="Grigoriev I.V."/>
            <person name="Debuchy R."/>
            <person name="Gladieux P."/>
            <person name="Hiltunen Thoren M."/>
            <person name="Johannesson H."/>
        </authorList>
    </citation>
    <scope>NUCLEOTIDE SEQUENCE</scope>
    <source>
        <strain evidence="11">CBS 958.72</strain>
    </source>
</reference>
<feature type="compositionally biased region" description="Basic and acidic residues" evidence="8">
    <location>
        <begin position="146"/>
        <end position="157"/>
    </location>
</feature>
<keyword evidence="4 6" id="KW-0694">RNA-binding</keyword>
<feature type="compositionally biased region" description="Basic residues" evidence="8">
    <location>
        <begin position="350"/>
        <end position="364"/>
    </location>
</feature>
<dbReference type="SMART" id="SM00356">
    <property type="entry name" value="ZnF_C3H1"/>
    <property type="match status" value="1"/>
</dbReference>
<gene>
    <name evidence="11" type="ORF">B0T24DRAFT_176459</name>
</gene>
<dbReference type="SUPFAM" id="SSF90229">
    <property type="entry name" value="CCCH zinc finger"/>
    <property type="match status" value="1"/>
</dbReference>
<feature type="compositionally biased region" description="Polar residues" evidence="8">
    <location>
        <begin position="786"/>
        <end position="795"/>
    </location>
</feature>
<feature type="region of interest" description="Disordered" evidence="8">
    <location>
        <begin position="457"/>
        <end position="491"/>
    </location>
</feature>
<evidence type="ECO:0000313" key="12">
    <source>
        <dbReference type="Proteomes" id="UP001287356"/>
    </source>
</evidence>
<dbReference type="PROSITE" id="PS50102">
    <property type="entry name" value="RRM"/>
    <property type="match status" value="1"/>
</dbReference>
<keyword evidence="1 7" id="KW-0479">Metal-binding</keyword>
<feature type="region of interest" description="Disordered" evidence="8">
    <location>
        <begin position="786"/>
        <end position="858"/>
    </location>
</feature>
<feature type="domain" description="C3H1-type" evidence="10">
    <location>
        <begin position="267"/>
        <end position="295"/>
    </location>
</feature>
<dbReference type="InterPro" id="IPR035979">
    <property type="entry name" value="RBD_domain_sf"/>
</dbReference>
<dbReference type="Proteomes" id="UP001287356">
    <property type="component" value="Unassembled WGS sequence"/>
</dbReference>
<protein>
    <recommendedName>
        <fullName evidence="13">RNA-binding protein</fullName>
    </recommendedName>
</protein>
<evidence type="ECO:0000256" key="2">
    <source>
        <dbReference type="ARBA" id="ARBA00022771"/>
    </source>
</evidence>
<evidence type="ECO:0000259" key="10">
    <source>
        <dbReference type="PROSITE" id="PS50103"/>
    </source>
</evidence>
<dbReference type="GO" id="GO:0008270">
    <property type="term" value="F:zinc ion binding"/>
    <property type="evidence" value="ECO:0007669"/>
    <property type="project" value="UniProtKB-KW"/>
</dbReference>
<evidence type="ECO:0000313" key="11">
    <source>
        <dbReference type="EMBL" id="KAK3379958.1"/>
    </source>
</evidence>
<feature type="domain" description="RRM" evidence="9">
    <location>
        <begin position="378"/>
        <end position="450"/>
    </location>
</feature>
<dbReference type="InterPro" id="IPR036855">
    <property type="entry name" value="Znf_CCCH_sf"/>
</dbReference>
<dbReference type="InterPro" id="IPR012677">
    <property type="entry name" value="Nucleotide-bd_a/b_plait_sf"/>
</dbReference>
<dbReference type="GO" id="GO:0005634">
    <property type="term" value="C:nucleus"/>
    <property type="evidence" value="ECO:0007669"/>
    <property type="project" value="TreeGrafter"/>
</dbReference>
<dbReference type="PANTHER" id="PTHR14398:SF0">
    <property type="entry name" value="ZINC FINGER PROTEIN SWM"/>
    <property type="match status" value="1"/>
</dbReference>
<feature type="region of interest" description="Disordered" evidence="8">
    <location>
        <begin position="539"/>
        <end position="583"/>
    </location>
</feature>
<keyword evidence="3 7" id="KW-0862">Zinc</keyword>
<dbReference type="GO" id="GO:0003723">
    <property type="term" value="F:RNA binding"/>
    <property type="evidence" value="ECO:0007669"/>
    <property type="project" value="UniProtKB-UniRule"/>
</dbReference>
<feature type="region of interest" description="Disordered" evidence="8">
    <location>
        <begin position="105"/>
        <end position="200"/>
    </location>
</feature>
<organism evidence="11 12">
    <name type="scientific">Lasiosphaeria ovina</name>
    <dbReference type="NCBI Taxonomy" id="92902"/>
    <lineage>
        <taxon>Eukaryota</taxon>
        <taxon>Fungi</taxon>
        <taxon>Dikarya</taxon>
        <taxon>Ascomycota</taxon>
        <taxon>Pezizomycotina</taxon>
        <taxon>Sordariomycetes</taxon>
        <taxon>Sordariomycetidae</taxon>
        <taxon>Sordariales</taxon>
        <taxon>Lasiosphaeriaceae</taxon>
        <taxon>Lasiosphaeria</taxon>
    </lineage>
</organism>
<evidence type="ECO:0000256" key="7">
    <source>
        <dbReference type="PROSITE-ProRule" id="PRU00723"/>
    </source>
</evidence>
<dbReference type="FunFam" id="3.30.70.330:FF:000647">
    <property type="entry name" value="CCCH zinc finger and RRM domain protein"/>
    <property type="match status" value="1"/>
</dbReference>
<comment type="function">
    <text evidence="5">May be involved in the turnover of nuclear polyadenylated (pA+) RNA.</text>
</comment>
<dbReference type="PROSITE" id="PS50103">
    <property type="entry name" value="ZF_C3H1"/>
    <property type="match status" value="1"/>
</dbReference>
<evidence type="ECO:0000256" key="8">
    <source>
        <dbReference type="SAM" id="MobiDB-lite"/>
    </source>
</evidence>
<evidence type="ECO:0000256" key="3">
    <source>
        <dbReference type="ARBA" id="ARBA00022833"/>
    </source>
</evidence>
<dbReference type="SUPFAM" id="SSF54928">
    <property type="entry name" value="RNA-binding domain, RBD"/>
    <property type="match status" value="1"/>
</dbReference>